<organism evidence="7 8">
    <name type="scientific">Pilimelia anulata</name>
    <dbReference type="NCBI Taxonomy" id="53371"/>
    <lineage>
        <taxon>Bacteria</taxon>
        <taxon>Bacillati</taxon>
        <taxon>Actinomycetota</taxon>
        <taxon>Actinomycetes</taxon>
        <taxon>Micromonosporales</taxon>
        <taxon>Micromonosporaceae</taxon>
        <taxon>Pilimelia</taxon>
    </lineage>
</organism>
<protein>
    <recommendedName>
        <fullName evidence="6">GtrA/DPMS transmembrane domain-containing protein</fullName>
    </recommendedName>
</protein>
<dbReference type="EMBL" id="BMQB01000012">
    <property type="protein sequence ID" value="GGK08746.1"/>
    <property type="molecule type" value="Genomic_DNA"/>
</dbReference>
<keyword evidence="2 5" id="KW-0812">Transmembrane</keyword>
<feature type="domain" description="GtrA/DPMS transmembrane" evidence="6">
    <location>
        <begin position="29"/>
        <end position="145"/>
    </location>
</feature>
<feature type="transmembrane region" description="Helical" evidence="5">
    <location>
        <begin position="119"/>
        <end position="139"/>
    </location>
</feature>
<dbReference type="RefSeq" id="WP_189172036.1">
    <property type="nucleotide sequence ID" value="NZ_BMQB01000012.1"/>
</dbReference>
<keyword evidence="8" id="KW-1185">Reference proteome</keyword>
<feature type="transmembrane region" description="Helical" evidence="5">
    <location>
        <begin position="30"/>
        <end position="52"/>
    </location>
</feature>
<evidence type="ECO:0000256" key="4">
    <source>
        <dbReference type="ARBA" id="ARBA00023136"/>
    </source>
</evidence>
<name>A0A8J3BEG1_9ACTN</name>
<sequence>MFPAAVASTPGVPITAATLARLAADQRVRYLLAGGLSAAVYYLLFTAGWLAAGRWLPYPALAVATCTATALVTYPLYRRGVFRADGPIVAGFLRFYAVCLWALLFGVAGLALLVEVLGVHVLVAQAAVLVAGPAINYRLGRGWAFRRREVRGAR</sequence>
<evidence type="ECO:0000313" key="7">
    <source>
        <dbReference type="EMBL" id="GGK08746.1"/>
    </source>
</evidence>
<dbReference type="Proteomes" id="UP000649739">
    <property type="component" value="Unassembled WGS sequence"/>
</dbReference>
<dbReference type="GO" id="GO:0016020">
    <property type="term" value="C:membrane"/>
    <property type="evidence" value="ECO:0007669"/>
    <property type="project" value="UniProtKB-SubCell"/>
</dbReference>
<reference evidence="7" key="2">
    <citation type="submission" date="2020-09" db="EMBL/GenBank/DDBJ databases">
        <authorList>
            <person name="Sun Q."/>
            <person name="Ohkuma M."/>
        </authorList>
    </citation>
    <scope>NUCLEOTIDE SEQUENCE</scope>
    <source>
        <strain evidence="7">JCM 3090</strain>
    </source>
</reference>
<reference evidence="7" key="1">
    <citation type="journal article" date="2014" name="Int. J. Syst. Evol. Microbiol.">
        <title>Complete genome sequence of Corynebacterium casei LMG S-19264T (=DSM 44701T), isolated from a smear-ripened cheese.</title>
        <authorList>
            <consortium name="US DOE Joint Genome Institute (JGI-PGF)"/>
            <person name="Walter F."/>
            <person name="Albersmeier A."/>
            <person name="Kalinowski J."/>
            <person name="Ruckert C."/>
        </authorList>
    </citation>
    <scope>NUCLEOTIDE SEQUENCE</scope>
    <source>
        <strain evidence="7">JCM 3090</strain>
    </source>
</reference>
<evidence type="ECO:0000256" key="2">
    <source>
        <dbReference type="ARBA" id="ARBA00022692"/>
    </source>
</evidence>
<evidence type="ECO:0000256" key="3">
    <source>
        <dbReference type="ARBA" id="ARBA00022989"/>
    </source>
</evidence>
<keyword evidence="3 5" id="KW-1133">Transmembrane helix</keyword>
<comment type="subcellular location">
    <subcellularLocation>
        <location evidence="1">Membrane</location>
        <topology evidence="1">Multi-pass membrane protein</topology>
    </subcellularLocation>
</comment>
<accession>A0A8J3BEG1</accession>
<evidence type="ECO:0000256" key="5">
    <source>
        <dbReference type="SAM" id="Phobius"/>
    </source>
</evidence>
<gene>
    <name evidence="7" type="ORF">GCM10010123_43260</name>
</gene>
<evidence type="ECO:0000313" key="8">
    <source>
        <dbReference type="Proteomes" id="UP000649739"/>
    </source>
</evidence>
<comment type="caution">
    <text evidence="7">The sequence shown here is derived from an EMBL/GenBank/DDBJ whole genome shotgun (WGS) entry which is preliminary data.</text>
</comment>
<dbReference type="AlphaFoldDB" id="A0A8J3BEG1"/>
<keyword evidence="4 5" id="KW-0472">Membrane</keyword>
<dbReference type="GO" id="GO:0000271">
    <property type="term" value="P:polysaccharide biosynthetic process"/>
    <property type="evidence" value="ECO:0007669"/>
    <property type="project" value="InterPro"/>
</dbReference>
<feature type="transmembrane region" description="Helical" evidence="5">
    <location>
        <begin position="89"/>
        <end position="113"/>
    </location>
</feature>
<proteinExistence type="predicted"/>
<dbReference type="InterPro" id="IPR007267">
    <property type="entry name" value="GtrA_DPMS_TM"/>
</dbReference>
<dbReference type="Pfam" id="PF04138">
    <property type="entry name" value="GtrA_DPMS_TM"/>
    <property type="match status" value="1"/>
</dbReference>
<evidence type="ECO:0000259" key="6">
    <source>
        <dbReference type="Pfam" id="PF04138"/>
    </source>
</evidence>
<evidence type="ECO:0000256" key="1">
    <source>
        <dbReference type="ARBA" id="ARBA00004141"/>
    </source>
</evidence>
<feature type="transmembrane region" description="Helical" evidence="5">
    <location>
        <begin position="58"/>
        <end position="77"/>
    </location>
</feature>